<reference evidence="1" key="2">
    <citation type="submission" date="2023-01" db="EMBL/GenBank/DDBJ databases">
        <authorList>
            <person name="Sun Q."/>
            <person name="Evtushenko L."/>
        </authorList>
    </citation>
    <scope>NUCLEOTIDE SEQUENCE</scope>
    <source>
        <strain evidence="1">VKM Ac-1321</strain>
    </source>
</reference>
<protein>
    <recommendedName>
        <fullName evidence="3">DNA recombination-mediator protein A</fullName>
    </recommendedName>
</protein>
<proteinExistence type="predicted"/>
<accession>A0A9W6NP21</accession>
<sequence>MRVGITGHTNLTNGTAAAIYSALVAELLTAGPGLIGVTCLAHGADQLFAHAVNEVGGAYEVILPAPDYRRVVPLDRRDDYDILLSRASRVVPTGQRRAGRRAYVAANRIMLSRVDRLLAVWDGHDHGTPGGTADVVTQAREADLPLKVIWPAGAERA</sequence>
<comment type="caution">
    <text evidence="1">The sequence shown here is derived from an EMBL/GenBank/DDBJ whole genome shotgun (WGS) entry which is preliminary data.</text>
</comment>
<evidence type="ECO:0000313" key="2">
    <source>
        <dbReference type="Proteomes" id="UP001143480"/>
    </source>
</evidence>
<reference evidence="1" key="1">
    <citation type="journal article" date="2014" name="Int. J. Syst. Evol. Microbiol.">
        <title>Complete genome sequence of Corynebacterium casei LMG S-19264T (=DSM 44701T), isolated from a smear-ripened cheese.</title>
        <authorList>
            <consortium name="US DOE Joint Genome Institute (JGI-PGF)"/>
            <person name="Walter F."/>
            <person name="Albersmeier A."/>
            <person name="Kalinowski J."/>
            <person name="Ruckert C."/>
        </authorList>
    </citation>
    <scope>NUCLEOTIDE SEQUENCE</scope>
    <source>
        <strain evidence="1">VKM Ac-1321</strain>
    </source>
</reference>
<gene>
    <name evidence="1" type="ORF">GCM10017581_055670</name>
</gene>
<dbReference type="RefSeq" id="WP_261960218.1">
    <property type="nucleotide sequence ID" value="NZ_BAAAXA010000001.1"/>
</dbReference>
<dbReference type="Proteomes" id="UP001143480">
    <property type="component" value="Unassembled WGS sequence"/>
</dbReference>
<organism evidence="1 2">
    <name type="scientific">Dactylosporangium matsuzakiense</name>
    <dbReference type="NCBI Taxonomy" id="53360"/>
    <lineage>
        <taxon>Bacteria</taxon>
        <taxon>Bacillati</taxon>
        <taxon>Actinomycetota</taxon>
        <taxon>Actinomycetes</taxon>
        <taxon>Micromonosporales</taxon>
        <taxon>Micromonosporaceae</taxon>
        <taxon>Dactylosporangium</taxon>
    </lineage>
</organism>
<dbReference type="Gene3D" id="3.40.50.450">
    <property type="match status" value="1"/>
</dbReference>
<evidence type="ECO:0008006" key="3">
    <source>
        <dbReference type="Google" id="ProtNLM"/>
    </source>
</evidence>
<dbReference type="AlphaFoldDB" id="A0A9W6NP21"/>
<dbReference type="PANTHER" id="PTHR38440">
    <property type="entry name" value="UPF0398 PROTEIN YPSA"/>
    <property type="match status" value="1"/>
</dbReference>
<dbReference type="EMBL" id="BSFP01000038">
    <property type="protein sequence ID" value="GLL03821.1"/>
    <property type="molecule type" value="Genomic_DNA"/>
</dbReference>
<keyword evidence="2" id="KW-1185">Reference proteome</keyword>
<dbReference type="InterPro" id="IPR010697">
    <property type="entry name" value="YspA"/>
</dbReference>
<evidence type="ECO:0000313" key="1">
    <source>
        <dbReference type="EMBL" id="GLL03821.1"/>
    </source>
</evidence>
<name>A0A9W6NP21_9ACTN</name>
<dbReference type="SUPFAM" id="SSF102405">
    <property type="entry name" value="MCP/YpsA-like"/>
    <property type="match status" value="1"/>
</dbReference>
<dbReference type="PANTHER" id="PTHR38440:SF1">
    <property type="entry name" value="UPF0398 PROTEIN SPR0331"/>
    <property type="match status" value="1"/>
</dbReference>